<dbReference type="InterPro" id="IPR036770">
    <property type="entry name" value="Ankyrin_rpt-contain_sf"/>
</dbReference>
<evidence type="ECO:0000256" key="2">
    <source>
        <dbReference type="SAM" id="SignalP"/>
    </source>
</evidence>
<evidence type="ECO:0000256" key="1">
    <source>
        <dbReference type="SAM" id="MobiDB-lite"/>
    </source>
</evidence>
<evidence type="ECO:0000313" key="4">
    <source>
        <dbReference type="Proteomes" id="UP000015530"/>
    </source>
</evidence>
<feature type="chain" id="PRO_5012497623" evidence="2">
    <location>
        <begin position="16"/>
        <end position="968"/>
    </location>
</feature>
<dbReference type="AlphaFoldDB" id="T0LK47"/>
<proteinExistence type="predicted"/>
<dbReference type="Gene3D" id="1.20.120.1020">
    <property type="entry name" value="Prion-inhibition and propagation, HeLo domain"/>
    <property type="match status" value="1"/>
</dbReference>
<feature type="region of interest" description="Disordered" evidence="1">
    <location>
        <begin position="270"/>
        <end position="289"/>
    </location>
</feature>
<dbReference type="InterPro" id="IPR011990">
    <property type="entry name" value="TPR-like_helical_dom_sf"/>
</dbReference>
<gene>
    <name evidence="3" type="ORF">CGLO_08417</name>
</gene>
<dbReference type="SUPFAM" id="SSF48452">
    <property type="entry name" value="TPR-like"/>
    <property type="match status" value="1"/>
</dbReference>
<organism evidence="3 4">
    <name type="scientific">Colletotrichum gloeosporioides (strain Cg-14)</name>
    <name type="common">Anthracnose fungus</name>
    <name type="synonym">Glomerella cingulata</name>
    <dbReference type="NCBI Taxonomy" id="1237896"/>
    <lineage>
        <taxon>Eukaryota</taxon>
        <taxon>Fungi</taxon>
        <taxon>Dikarya</taxon>
        <taxon>Ascomycota</taxon>
        <taxon>Pezizomycotina</taxon>
        <taxon>Sordariomycetes</taxon>
        <taxon>Hypocreomycetidae</taxon>
        <taxon>Glomerellales</taxon>
        <taxon>Glomerellaceae</taxon>
        <taxon>Colletotrichum</taxon>
        <taxon>Colletotrichum gloeosporioides species complex</taxon>
    </lineage>
</organism>
<keyword evidence="2" id="KW-0732">Signal</keyword>
<feature type="signal peptide" evidence="2">
    <location>
        <begin position="1"/>
        <end position="15"/>
    </location>
</feature>
<feature type="compositionally biased region" description="Polar residues" evidence="1">
    <location>
        <begin position="270"/>
        <end position="288"/>
    </location>
</feature>
<protein>
    <submittedName>
        <fullName evidence="3">Uncharacterized protein</fullName>
    </submittedName>
</protein>
<dbReference type="Gene3D" id="1.25.40.10">
    <property type="entry name" value="Tetratricopeptide repeat domain"/>
    <property type="match status" value="1"/>
</dbReference>
<sequence length="968" mass="109290">MAEVAGLALSGVALASLITSCIDIIEYWDDGRFWINDLGLAITKVSLLKARISQLGNVLPAAAKEEDDEHSTCHVALQGLSGVDAGLCDEKLVSEIQPIRESIIGATALCHSSKAQNSTPNAGNDDHPLTLHEWIRSTQHIAQSLLRQYANLALAVAFLRESGRQATRLPPDDIESIWSLVQGVLSETSIIRKVDRNVEGFISITLWCMAKDGNVQESVQLEVWFPGVKRGNEGTPVISSHQQLDRSWVLLGQARDYRYQVQKAQQTTATHARYELSSSHTNSKSTENPARYVNTGELVKANEIQSEMRSRHMTHSRYAGAFCRLEVDRDEMHVAFSFSNYAQGSRRVPSILVPAKGGYNQESDIETTTPATITAAIETFRNWERFHQQGLAHTRRNELEEALRAHHSALAMCDGKTDLPHATHYRYVVLAELGYVYRMLGRFARASECLEDAVRNMPPIESRLKALGELAVVYRHLNKLKDAKRTCEEQYESAKLMGLELETERAIGNLGMVNYQLFLTNNDKEYLTVAIKQLEERVDICRRLRIPTDTQEDSRRKAAKAQTATAHEAIAFARLSLCYTVQGDLDKAISAARDCQELSIQSDDPSKIAFSRLFYGRALLKNEQKEKALAEFNPSDGNTPVAALSKEPCEEYRGYIQEMIDAGADLTLRDKSGYSALDFAVYSGDDLTQNILIEGLRRQLNQHKVEQHRLESSLRKGYRELFQEILRPVLLEGDKRSSIKRLRQAYAKALAADGEKARQFDAFKYVRFADFARHGKLPKSSENLTRRFGDDDDEDLYVIFMSYTWSKKKRTGEFSPDDMENTKYHQMINALESFLLEHPNVSPETVCVWLDWACIDQDNRDIQARGVAALPMCVAQCNAMISITEGTYYERAWCCVEVITIRALERSYHAHGWYEFEYDARQERNVLRDGKLTKALSVASAKVTVESDRPQLEFLERQAKLLDITTGA</sequence>
<dbReference type="Gene3D" id="1.25.40.20">
    <property type="entry name" value="Ankyrin repeat-containing domain"/>
    <property type="match status" value="1"/>
</dbReference>
<name>T0LK47_COLGC</name>
<comment type="caution">
    <text evidence="3">The sequence shown here is derived from an EMBL/GenBank/DDBJ whole genome shotgun (WGS) entry which is preliminary data.</text>
</comment>
<dbReference type="SMART" id="SM00028">
    <property type="entry name" value="TPR"/>
    <property type="match status" value="4"/>
</dbReference>
<dbReference type="OMA" id="SYRWING"/>
<dbReference type="InterPro" id="IPR038305">
    <property type="entry name" value="HeLo_sf"/>
</dbReference>
<dbReference type="InterPro" id="IPR019734">
    <property type="entry name" value="TPR_rpt"/>
</dbReference>
<dbReference type="OrthoDB" id="423576at2759"/>
<dbReference type="EMBL" id="AMYD01001694">
    <property type="protein sequence ID" value="EQB51991.1"/>
    <property type="molecule type" value="Genomic_DNA"/>
</dbReference>
<evidence type="ECO:0000313" key="3">
    <source>
        <dbReference type="EMBL" id="EQB51991.1"/>
    </source>
</evidence>
<accession>T0LK47</accession>
<dbReference type="HOGENOM" id="CLU_005780_0_0_1"/>
<reference evidence="4" key="1">
    <citation type="journal article" date="2013" name="Mol. Plant Microbe Interact.">
        <title>Global aspects of pacC regulation of pathogenicity genes in Colletotrichum gloeosporioides as revealed by transcriptome analysis.</title>
        <authorList>
            <person name="Alkan N."/>
            <person name="Meng X."/>
            <person name="Friedlander G."/>
            <person name="Reuveni E."/>
            <person name="Sukno S."/>
            <person name="Sherman A."/>
            <person name="Thon M."/>
            <person name="Fluhr R."/>
            <person name="Prusky D."/>
        </authorList>
    </citation>
    <scope>NUCLEOTIDE SEQUENCE [LARGE SCALE GENOMIC DNA]</scope>
    <source>
        <strain evidence="4">Cg-14</strain>
    </source>
</reference>
<dbReference type="Proteomes" id="UP000015530">
    <property type="component" value="Unassembled WGS sequence"/>
</dbReference>